<evidence type="ECO:0000256" key="3">
    <source>
        <dbReference type="ARBA" id="ARBA00022737"/>
    </source>
</evidence>
<proteinExistence type="predicted"/>
<dbReference type="PROSITE" id="PS51804">
    <property type="entry name" value="ZF_C2HC_LYAR"/>
    <property type="match status" value="2"/>
</dbReference>
<dbReference type="InterPro" id="IPR039999">
    <property type="entry name" value="LYAR"/>
</dbReference>
<keyword evidence="5" id="KW-0862">Zinc</keyword>
<dbReference type="Pfam" id="PF08790">
    <property type="entry name" value="zf-LYAR"/>
    <property type="match status" value="1"/>
</dbReference>
<evidence type="ECO:0000256" key="2">
    <source>
        <dbReference type="ARBA" id="ARBA00022723"/>
    </source>
</evidence>
<name>A0A914CHZ0_9BILA</name>
<dbReference type="GO" id="GO:0003677">
    <property type="term" value="F:DNA binding"/>
    <property type="evidence" value="ECO:0007669"/>
    <property type="project" value="InterPro"/>
</dbReference>
<evidence type="ECO:0000256" key="6">
    <source>
        <dbReference type="ARBA" id="ARBA00023054"/>
    </source>
</evidence>
<evidence type="ECO:0000259" key="11">
    <source>
        <dbReference type="Pfam" id="PF25879"/>
    </source>
</evidence>
<dbReference type="GO" id="GO:0008270">
    <property type="term" value="F:zinc ion binding"/>
    <property type="evidence" value="ECO:0007669"/>
    <property type="project" value="UniProtKB-KW"/>
</dbReference>
<evidence type="ECO:0000259" key="10">
    <source>
        <dbReference type="Pfam" id="PF08790"/>
    </source>
</evidence>
<dbReference type="WBParaSite" id="ACRNAN_scaffold1057.g19348.t1">
    <property type="protein sequence ID" value="ACRNAN_scaffold1057.g19348.t1"/>
    <property type="gene ID" value="ACRNAN_scaffold1057.g19348"/>
</dbReference>
<dbReference type="FunFam" id="3.30.1490.490:FF:000001">
    <property type="entry name" value="cell growth-regulating nucleolar protein-like"/>
    <property type="match status" value="1"/>
</dbReference>
<feature type="compositionally biased region" description="Polar residues" evidence="9">
    <location>
        <begin position="150"/>
        <end position="180"/>
    </location>
</feature>
<reference evidence="13" key="1">
    <citation type="submission" date="2022-11" db="UniProtKB">
        <authorList>
            <consortium name="WormBaseParasite"/>
        </authorList>
    </citation>
    <scope>IDENTIFICATION</scope>
</reference>
<sequence>MVFFTCDKCGESLKKNQVAKHFYCSSHSYSCMDCQMTFDRKSYSNHLKCISENEKYGGKNYVAKENKGEVKQNAWTDCVQKAIENVKEKKLKDMLIQIKDFSNIPRKEAKFINFLVNSFRIRERDLCQRAWQAIDQQVKKLQAESKPIENGNTQQNGSTEKNGSTQQNGSTDSPMKNGHQQVKESAENNVKNVEKHSVEDRGLNENESKSANEFKWKKSIKRKLKSAEEGTMKLKRLRKEVLEEYRTTCQDTEMDEDELKEVFVQKLGSAGVVVEGNFAKLV</sequence>
<keyword evidence="4 8" id="KW-0863">Zinc-finger</keyword>
<dbReference type="AlphaFoldDB" id="A0A914CHZ0"/>
<evidence type="ECO:0000256" key="9">
    <source>
        <dbReference type="SAM" id="MobiDB-lite"/>
    </source>
</evidence>
<keyword evidence="2" id="KW-0479">Metal-binding</keyword>
<feature type="region of interest" description="Disordered" evidence="9">
    <location>
        <begin position="142"/>
        <end position="210"/>
    </location>
</feature>
<dbReference type="GO" id="GO:0000122">
    <property type="term" value="P:negative regulation of transcription by RNA polymerase II"/>
    <property type="evidence" value="ECO:0007669"/>
    <property type="project" value="TreeGrafter"/>
</dbReference>
<dbReference type="FunFam" id="1.10.10.2100:FF:000002">
    <property type="entry name" value="cell growth-regulating nucleolar protein-like"/>
    <property type="match status" value="1"/>
</dbReference>
<accession>A0A914CHZ0</accession>
<dbReference type="InterPro" id="IPR058719">
    <property type="entry name" value="WHD_LYAR"/>
</dbReference>
<evidence type="ECO:0000256" key="1">
    <source>
        <dbReference type="ARBA" id="ARBA00004123"/>
    </source>
</evidence>
<dbReference type="SUPFAM" id="SSF57667">
    <property type="entry name" value="beta-beta-alpha zinc fingers"/>
    <property type="match status" value="2"/>
</dbReference>
<protein>
    <submittedName>
        <fullName evidence="13">Zinc finger C2H2 LYAR-type domain-containing protein</fullName>
    </submittedName>
</protein>
<dbReference type="Gene3D" id="1.10.10.2100">
    <property type="match status" value="1"/>
</dbReference>
<dbReference type="InterPro" id="IPR014898">
    <property type="entry name" value="Znf_C2H2_LYAR"/>
</dbReference>
<dbReference type="GO" id="GO:0005730">
    <property type="term" value="C:nucleolus"/>
    <property type="evidence" value="ECO:0007669"/>
    <property type="project" value="TreeGrafter"/>
</dbReference>
<keyword evidence="6" id="KW-0175">Coiled coil</keyword>
<dbReference type="GO" id="GO:0006364">
    <property type="term" value="P:rRNA processing"/>
    <property type="evidence" value="ECO:0007669"/>
    <property type="project" value="TreeGrafter"/>
</dbReference>
<dbReference type="Gene3D" id="3.30.1490.490">
    <property type="match status" value="1"/>
</dbReference>
<keyword evidence="7" id="KW-0539">Nucleus</keyword>
<dbReference type="PANTHER" id="PTHR13100">
    <property type="entry name" value="CELL GROWTH-REGULATING NUCLEOLAR PROTEIN LYAR"/>
    <property type="match status" value="1"/>
</dbReference>
<evidence type="ECO:0000256" key="8">
    <source>
        <dbReference type="PROSITE-ProRule" id="PRU01145"/>
    </source>
</evidence>
<comment type="subcellular location">
    <subcellularLocation>
        <location evidence="1">Nucleus</location>
    </subcellularLocation>
</comment>
<dbReference type="PANTHER" id="PTHR13100:SF10">
    <property type="entry name" value="CELL GROWTH-REGULATING NUCLEOLAR PROTEIN"/>
    <property type="match status" value="1"/>
</dbReference>
<evidence type="ECO:0000256" key="5">
    <source>
        <dbReference type="ARBA" id="ARBA00022833"/>
    </source>
</evidence>
<dbReference type="Pfam" id="PF25879">
    <property type="entry name" value="WHD_LYAR"/>
    <property type="match status" value="1"/>
</dbReference>
<dbReference type="Proteomes" id="UP000887540">
    <property type="component" value="Unplaced"/>
</dbReference>
<feature type="compositionally biased region" description="Basic and acidic residues" evidence="9">
    <location>
        <begin position="181"/>
        <end position="210"/>
    </location>
</feature>
<evidence type="ECO:0000313" key="13">
    <source>
        <dbReference type="WBParaSite" id="ACRNAN_scaffold1057.g19348.t1"/>
    </source>
</evidence>
<feature type="domain" description="Zinc finger C2H2 LYAR-type" evidence="10">
    <location>
        <begin position="29"/>
        <end position="56"/>
    </location>
</feature>
<dbReference type="InterPro" id="IPR036236">
    <property type="entry name" value="Znf_C2H2_sf"/>
</dbReference>
<evidence type="ECO:0000313" key="12">
    <source>
        <dbReference type="Proteomes" id="UP000887540"/>
    </source>
</evidence>
<feature type="domain" description="Cell growth-regulating nucleolar protein-like winged helix" evidence="11">
    <location>
        <begin position="213"/>
        <end position="282"/>
    </location>
</feature>
<organism evidence="12 13">
    <name type="scientific">Acrobeloides nanus</name>
    <dbReference type="NCBI Taxonomy" id="290746"/>
    <lineage>
        <taxon>Eukaryota</taxon>
        <taxon>Metazoa</taxon>
        <taxon>Ecdysozoa</taxon>
        <taxon>Nematoda</taxon>
        <taxon>Chromadorea</taxon>
        <taxon>Rhabditida</taxon>
        <taxon>Tylenchina</taxon>
        <taxon>Cephalobomorpha</taxon>
        <taxon>Cephaloboidea</taxon>
        <taxon>Cephalobidae</taxon>
        <taxon>Acrobeloides</taxon>
    </lineage>
</organism>
<evidence type="ECO:0000256" key="7">
    <source>
        <dbReference type="ARBA" id="ARBA00023242"/>
    </source>
</evidence>
<evidence type="ECO:0000256" key="4">
    <source>
        <dbReference type="ARBA" id="ARBA00022771"/>
    </source>
</evidence>
<keyword evidence="12" id="KW-1185">Reference proteome</keyword>
<keyword evidence="3" id="KW-0677">Repeat</keyword>